<dbReference type="SUPFAM" id="SSF82171">
    <property type="entry name" value="DPP6 N-terminal domain-like"/>
    <property type="match status" value="1"/>
</dbReference>
<protein>
    <submittedName>
        <fullName evidence="1">Uncharacterized protein</fullName>
    </submittedName>
</protein>
<dbReference type="Gramene" id="evm.model.07.1730">
    <property type="protein sequence ID" value="cds.evm.model.07.1730"/>
    <property type="gene ID" value="evm.TU.07.1730"/>
</dbReference>
<dbReference type="Gene3D" id="2.120.10.30">
    <property type="entry name" value="TolB, C-terminal domain"/>
    <property type="match status" value="2"/>
</dbReference>
<dbReference type="Pfam" id="PF07676">
    <property type="entry name" value="PD40"/>
    <property type="match status" value="4"/>
</dbReference>
<dbReference type="Proteomes" id="UP000596661">
    <property type="component" value="Chromosome 7"/>
</dbReference>
<dbReference type="InterPro" id="IPR011042">
    <property type="entry name" value="6-blade_b-propeller_TolB-like"/>
</dbReference>
<reference evidence="1" key="1">
    <citation type="submission" date="2018-11" db="EMBL/GenBank/DDBJ databases">
        <authorList>
            <person name="Grassa J C."/>
        </authorList>
    </citation>
    <scope>NUCLEOTIDE SEQUENCE [LARGE SCALE GENOMIC DNA]</scope>
</reference>
<evidence type="ECO:0000313" key="1">
    <source>
        <dbReference type="EnsemblPlants" id="cds.evm.model.07.1730"/>
    </source>
</evidence>
<dbReference type="PANTHER" id="PTHR32161:SF21">
    <property type="entry name" value="OS03G0314500 PROTEIN"/>
    <property type="match status" value="1"/>
</dbReference>
<proteinExistence type="predicted"/>
<dbReference type="AlphaFoldDB" id="A0A803Q3Q1"/>
<organism evidence="1 2">
    <name type="scientific">Cannabis sativa</name>
    <name type="common">Hemp</name>
    <name type="synonym">Marijuana</name>
    <dbReference type="NCBI Taxonomy" id="3483"/>
    <lineage>
        <taxon>Eukaryota</taxon>
        <taxon>Viridiplantae</taxon>
        <taxon>Streptophyta</taxon>
        <taxon>Embryophyta</taxon>
        <taxon>Tracheophyta</taxon>
        <taxon>Spermatophyta</taxon>
        <taxon>Magnoliopsida</taxon>
        <taxon>eudicotyledons</taxon>
        <taxon>Gunneridae</taxon>
        <taxon>Pentapetalae</taxon>
        <taxon>rosids</taxon>
        <taxon>fabids</taxon>
        <taxon>Rosales</taxon>
        <taxon>Cannabaceae</taxon>
        <taxon>Cannabis</taxon>
    </lineage>
</organism>
<dbReference type="InterPro" id="IPR011659">
    <property type="entry name" value="WD40"/>
</dbReference>
<name>A0A803Q3Q1_CANSA</name>
<dbReference type="EnsemblPlants" id="evm.model.07.1730">
    <property type="protein sequence ID" value="cds.evm.model.07.1730"/>
    <property type="gene ID" value="evm.TU.07.1730"/>
</dbReference>
<dbReference type="EMBL" id="UZAU01000674">
    <property type="status" value="NOT_ANNOTATED_CDS"/>
    <property type="molecule type" value="Genomic_DNA"/>
</dbReference>
<evidence type="ECO:0000313" key="2">
    <source>
        <dbReference type="Proteomes" id="UP000596661"/>
    </source>
</evidence>
<reference evidence="1" key="2">
    <citation type="submission" date="2021-03" db="UniProtKB">
        <authorList>
            <consortium name="EnsemblPlants"/>
        </authorList>
    </citation>
    <scope>IDENTIFICATION</scope>
</reference>
<dbReference type="PANTHER" id="PTHR32161">
    <property type="entry name" value="DPP6 N-TERMINAL DOMAIN-LIKE PROTEIN"/>
    <property type="match status" value="1"/>
</dbReference>
<dbReference type="OMA" id="IMENAEC"/>
<keyword evidence="2" id="KW-1185">Reference proteome</keyword>
<accession>A0A803Q3Q1</accession>
<sequence>MTDGNHYNYNGQAIPSEALKKILNFKLACEGNAIIDVDSCCYSVDEDSGSFSVDDSGFLSGDIDLKNLSTDVDSGRVSGMIFVSERDHLEKLYIAIRINDSQPKVKIFCIDDIYNTSNNHDVCMEDSGCFAGDYLVYVSTKMAPPRRRQPWTAVYKTNLNTAQTQRLTPTGEADLNPSVSPSGKMVAVASFQGKGGWDGEIEDLKTDIFVMNVDNPSDRKLVITNGGWPCWGSDNVIFFHSKRDGFWAVFRADISKGSQSECIRVTPDNIKAITPAAIDANTVVVAIVRGTYRHIEVFDCTAKRQPMPITLNIAPEIDRFNPFVIDGGKRIGYHRSKTNFLKGGNHDIEENFKLLNCPLPNVGLFRVSGVFPTFSKDGSKLVFVDNDFKNLYLADSQGLRKIFTTTHNIFGPVWNQNPDKDALYFCMGEPFNPRAAVAIYAMQHVGKYNQSIKLLTACGTNNAFPSSNPEGTKLVFRSTRDGGNEGYKNLYIMENAECGEFGEGTITQLTDGKWTDTHCSWSPNNDWIVFSSSREKPNEAPETDNGLDPGYFCVYLVNANDPRVVVRVFRSGDDLRGHVNHPFFSPDGRSIVVTSDFAGVSADPVSMPILPHSVRPYGDIFTIQIYPDNIASNQDAMHVKRITHSRYENTTASWTKFSTQDPHAAWNSRLKSNEDHHYINKDHHYMLRCPYAHPKIG</sequence>